<accession>A0A6J8E526</accession>
<reference evidence="1 2" key="1">
    <citation type="submission" date="2020-06" db="EMBL/GenBank/DDBJ databases">
        <authorList>
            <person name="Li R."/>
            <person name="Bekaert M."/>
        </authorList>
    </citation>
    <scope>NUCLEOTIDE SEQUENCE [LARGE SCALE GENOMIC DNA]</scope>
    <source>
        <strain evidence="2">wild</strain>
    </source>
</reference>
<sequence length="175" mass="19600">MNFDNKEYDNMQDIVNHFNTRFTTIGDKYVTNNTQFQANKLNDYVQDKIPAGVKFKIPFIKLDETKKLLSKLETSKATGLDEVGPFFIKLSSEALAPSIRTTHCGYSEAQSGKSICDAKIAHMRIYISSGRNITSPYEMQASIMDGTGVKACHCAVVEVDTTKQTMTSHQRNQSD</sequence>
<protein>
    <submittedName>
        <fullName evidence="1">Uncharacterized protein</fullName>
    </submittedName>
</protein>
<gene>
    <name evidence="1" type="ORF">MCOR_47912</name>
</gene>
<dbReference type="AlphaFoldDB" id="A0A6J8E526"/>
<name>A0A6J8E526_MYTCO</name>
<proteinExistence type="predicted"/>
<dbReference type="EMBL" id="CACVKT020008387">
    <property type="protein sequence ID" value="CAC5415206.1"/>
    <property type="molecule type" value="Genomic_DNA"/>
</dbReference>
<dbReference type="OrthoDB" id="6152624at2759"/>
<evidence type="ECO:0000313" key="1">
    <source>
        <dbReference type="EMBL" id="CAC5415206.1"/>
    </source>
</evidence>
<evidence type="ECO:0000313" key="2">
    <source>
        <dbReference type="Proteomes" id="UP000507470"/>
    </source>
</evidence>
<dbReference type="Proteomes" id="UP000507470">
    <property type="component" value="Unassembled WGS sequence"/>
</dbReference>
<keyword evidence="2" id="KW-1185">Reference proteome</keyword>
<organism evidence="1 2">
    <name type="scientific">Mytilus coruscus</name>
    <name type="common">Sea mussel</name>
    <dbReference type="NCBI Taxonomy" id="42192"/>
    <lineage>
        <taxon>Eukaryota</taxon>
        <taxon>Metazoa</taxon>
        <taxon>Spiralia</taxon>
        <taxon>Lophotrochozoa</taxon>
        <taxon>Mollusca</taxon>
        <taxon>Bivalvia</taxon>
        <taxon>Autobranchia</taxon>
        <taxon>Pteriomorphia</taxon>
        <taxon>Mytilida</taxon>
        <taxon>Mytiloidea</taxon>
        <taxon>Mytilidae</taxon>
        <taxon>Mytilinae</taxon>
        <taxon>Mytilus</taxon>
    </lineage>
</organism>